<dbReference type="PANTHER" id="PTHR43690:SF28">
    <property type="entry name" value="PEPTIDASE M16 N-TERMINAL DOMAIN-CONTAINING PROTEIN"/>
    <property type="match status" value="1"/>
</dbReference>
<sequence>MSLREREIFPCAKRKTDVKVKNKFESNSLAKVYFRIKCEKAQEARQTALLNLFVSIISDSVYNKLRIEEKLGYLVECETRLIHGVGFYVCVVSSDYNPCHLVRRIYKFMNGIRLEGLFDKMFKDFKNGVSSKLPHDSGKTKWSEIVRESCIFDFYSEEKKELSLITKNDLIEWYKRYVRLSSPKCCSFVVSIWGCNTKNGLEKVKILRLRRKMKRFSESGEFHRSRDEHIITYASCKKNGILLQANESKTDTELCRGKKLCVIKKAMDCRDGGYTGTAFINKSSGNPKSWITVAEQRIEKVKIEAARPSWPTI</sequence>
<name>A0A8T2CMV6_9BRAS</name>
<gene>
    <name evidence="3" type="ORF">ISN45_At05g000440</name>
</gene>
<evidence type="ECO:0000313" key="3">
    <source>
        <dbReference type="EMBL" id="KAG7600787.1"/>
    </source>
</evidence>
<dbReference type="GO" id="GO:0005829">
    <property type="term" value="C:cytosol"/>
    <property type="evidence" value="ECO:0007669"/>
    <property type="project" value="TreeGrafter"/>
</dbReference>
<accession>A0A8T2CMV6</accession>
<dbReference type="Pfam" id="PF22456">
    <property type="entry name" value="PqqF-like_C_4"/>
    <property type="match status" value="1"/>
</dbReference>
<dbReference type="InterPro" id="IPR050626">
    <property type="entry name" value="Peptidase_M16"/>
</dbReference>
<dbReference type="PANTHER" id="PTHR43690">
    <property type="entry name" value="NARDILYSIN"/>
    <property type="match status" value="1"/>
</dbReference>
<dbReference type="AlphaFoldDB" id="A0A8T2CMV6"/>
<evidence type="ECO:0000313" key="4">
    <source>
        <dbReference type="Proteomes" id="UP000694240"/>
    </source>
</evidence>
<comment type="caution">
    <text evidence="3">The sequence shown here is derived from an EMBL/GenBank/DDBJ whole genome shotgun (WGS) entry which is preliminary data.</text>
</comment>
<feature type="domain" description="Coenzyme PQQ synthesis protein F-like C-terminal lobe" evidence="2">
    <location>
        <begin position="53"/>
        <end position="134"/>
    </location>
</feature>
<dbReference type="EMBL" id="JAEFBK010000005">
    <property type="protein sequence ID" value="KAG7600787.1"/>
    <property type="molecule type" value="Genomic_DNA"/>
</dbReference>
<keyword evidence="1" id="KW-0479">Metal-binding</keyword>
<evidence type="ECO:0000259" key="2">
    <source>
        <dbReference type="Pfam" id="PF22456"/>
    </source>
</evidence>
<organism evidence="3 4">
    <name type="scientific">Arabidopsis thaliana x Arabidopsis arenosa</name>
    <dbReference type="NCBI Taxonomy" id="1240361"/>
    <lineage>
        <taxon>Eukaryota</taxon>
        <taxon>Viridiplantae</taxon>
        <taxon>Streptophyta</taxon>
        <taxon>Embryophyta</taxon>
        <taxon>Tracheophyta</taxon>
        <taxon>Spermatophyta</taxon>
        <taxon>Magnoliopsida</taxon>
        <taxon>eudicotyledons</taxon>
        <taxon>Gunneridae</taxon>
        <taxon>Pentapetalae</taxon>
        <taxon>rosids</taxon>
        <taxon>malvids</taxon>
        <taxon>Brassicales</taxon>
        <taxon>Brassicaceae</taxon>
        <taxon>Camelineae</taxon>
        <taxon>Arabidopsis</taxon>
    </lineage>
</organism>
<dbReference type="GO" id="GO:0046872">
    <property type="term" value="F:metal ion binding"/>
    <property type="evidence" value="ECO:0007669"/>
    <property type="project" value="UniProtKB-KW"/>
</dbReference>
<evidence type="ECO:0000256" key="1">
    <source>
        <dbReference type="ARBA" id="ARBA00022723"/>
    </source>
</evidence>
<reference evidence="3 4" key="1">
    <citation type="submission" date="2020-12" db="EMBL/GenBank/DDBJ databases">
        <title>Concerted genomic and epigenomic changes stabilize Arabidopsis allopolyploids.</title>
        <authorList>
            <person name="Chen Z."/>
        </authorList>
    </citation>
    <scope>NUCLEOTIDE SEQUENCE [LARGE SCALE GENOMIC DNA]</scope>
    <source>
        <strain evidence="3">Allo738</strain>
        <tissue evidence="3">Leaf</tissue>
    </source>
</reference>
<keyword evidence="4" id="KW-1185">Reference proteome</keyword>
<proteinExistence type="predicted"/>
<dbReference type="InterPro" id="IPR054734">
    <property type="entry name" value="PqqF-like_C_4"/>
</dbReference>
<protein>
    <submittedName>
        <fullName evidence="3">Metalloenzyme LuxS/M16 peptidase-like</fullName>
    </submittedName>
</protein>
<dbReference type="Proteomes" id="UP000694240">
    <property type="component" value="Chromosome 5"/>
</dbReference>